<dbReference type="SUPFAM" id="SSF50978">
    <property type="entry name" value="WD40 repeat-like"/>
    <property type="match status" value="1"/>
</dbReference>
<dbReference type="AlphaFoldDB" id="A0A1W4XUH0"/>
<dbReference type="STRING" id="224129.A0A1W4XUH0"/>
<evidence type="ECO:0000256" key="5">
    <source>
        <dbReference type="ARBA" id="ARBA00022490"/>
    </source>
</evidence>
<feature type="compositionally biased region" description="Basic and acidic residues" evidence="13">
    <location>
        <begin position="861"/>
        <end position="874"/>
    </location>
</feature>
<evidence type="ECO:0000256" key="2">
    <source>
        <dbReference type="ARBA" id="ARBA00004430"/>
    </source>
</evidence>
<keyword evidence="5" id="KW-0963">Cytoplasm</keyword>
<proteinExistence type="inferred from homology"/>
<protein>
    <submittedName>
        <fullName evidence="15">WD repeat-containing and planar cell polarity effector protein fritz</fullName>
    </submittedName>
</protein>
<keyword evidence="6" id="KW-0853">WD repeat</keyword>
<evidence type="ECO:0000256" key="6">
    <source>
        <dbReference type="ARBA" id="ARBA00022574"/>
    </source>
</evidence>
<evidence type="ECO:0000256" key="11">
    <source>
        <dbReference type="ARBA" id="ARBA00023212"/>
    </source>
</evidence>
<dbReference type="KEGG" id="apln:108744661"/>
<name>A0A1W4XUH0_AGRPL</name>
<dbReference type="GeneID" id="108744661"/>
<dbReference type="FunCoup" id="A0A1W4XUH0">
    <property type="interactions" value="235"/>
</dbReference>
<keyword evidence="14" id="KW-1185">Reference proteome</keyword>
<dbReference type="Pfam" id="PF11768">
    <property type="entry name" value="Frtz"/>
    <property type="match status" value="2"/>
</dbReference>
<dbReference type="InterPro" id="IPR024511">
    <property type="entry name" value="Frtz"/>
</dbReference>
<evidence type="ECO:0000313" key="14">
    <source>
        <dbReference type="Proteomes" id="UP000192223"/>
    </source>
</evidence>
<evidence type="ECO:0000256" key="7">
    <source>
        <dbReference type="ARBA" id="ARBA00022737"/>
    </source>
</evidence>
<evidence type="ECO:0000256" key="12">
    <source>
        <dbReference type="ARBA" id="ARBA00023273"/>
    </source>
</evidence>
<reference evidence="15" key="1">
    <citation type="submission" date="2025-08" db="UniProtKB">
        <authorList>
            <consortium name="RefSeq"/>
        </authorList>
    </citation>
    <scope>IDENTIFICATION</scope>
    <source>
        <tissue evidence="15">Entire body</tissue>
    </source>
</reference>
<evidence type="ECO:0000313" key="15">
    <source>
        <dbReference type="RefSeq" id="XP_018336070.2"/>
    </source>
</evidence>
<comment type="similarity">
    <text evidence="3">Belongs to the WD repeat fritz family.</text>
</comment>
<keyword evidence="9" id="KW-0969">Cilium</keyword>
<accession>A0A1W4XUH0</accession>
<dbReference type="InParanoid" id="A0A1W4XUH0"/>
<dbReference type="PANTHER" id="PTHR13667:SF5">
    <property type="entry name" value="WD REPEAT-CONTAINING AND PLANAR CELL POLARITY EFFECTOR PROTEIN FRITZ HOMOLOG"/>
    <property type="match status" value="1"/>
</dbReference>
<keyword evidence="11" id="KW-0206">Cytoskeleton</keyword>
<gene>
    <name evidence="15" type="primary">LOC108744661</name>
</gene>
<organism evidence="14 15">
    <name type="scientific">Agrilus planipennis</name>
    <name type="common">Emerald ash borer</name>
    <name type="synonym">Agrilus marcopoli</name>
    <dbReference type="NCBI Taxonomy" id="224129"/>
    <lineage>
        <taxon>Eukaryota</taxon>
        <taxon>Metazoa</taxon>
        <taxon>Ecdysozoa</taxon>
        <taxon>Arthropoda</taxon>
        <taxon>Hexapoda</taxon>
        <taxon>Insecta</taxon>
        <taxon>Pterygota</taxon>
        <taxon>Neoptera</taxon>
        <taxon>Endopterygota</taxon>
        <taxon>Coleoptera</taxon>
        <taxon>Polyphaga</taxon>
        <taxon>Elateriformia</taxon>
        <taxon>Buprestoidea</taxon>
        <taxon>Buprestidae</taxon>
        <taxon>Agrilinae</taxon>
        <taxon>Agrilus</taxon>
    </lineage>
</organism>
<evidence type="ECO:0000256" key="1">
    <source>
        <dbReference type="ARBA" id="ARBA00004236"/>
    </source>
</evidence>
<evidence type="ECO:0000256" key="3">
    <source>
        <dbReference type="ARBA" id="ARBA00006059"/>
    </source>
</evidence>
<evidence type="ECO:0000256" key="4">
    <source>
        <dbReference type="ARBA" id="ARBA00022475"/>
    </source>
</evidence>
<evidence type="ECO:0000256" key="13">
    <source>
        <dbReference type="SAM" id="MobiDB-lite"/>
    </source>
</evidence>
<evidence type="ECO:0000256" key="9">
    <source>
        <dbReference type="ARBA" id="ARBA00023069"/>
    </source>
</evidence>
<keyword evidence="10" id="KW-0472">Membrane</keyword>
<keyword evidence="7" id="KW-0677">Repeat</keyword>
<feature type="region of interest" description="Disordered" evidence="13">
    <location>
        <begin position="861"/>
        <end position="885"/>
    </location>
</feature>
<evidence type="ECO:0000256" key="10">
    <source>
        <dbReference type="ARBA" id="ARBA00023136"/>
    </source>
</evidence>
<dbReference type="GO" id="GO:0044782">
    <property type="term" value="P:cilium organization"/>
    <property type="evidence" value="ECO:0007669"/>
    <property type="project" value="TreeGrafter"/>
</dbReference>
<dbReference type="InterPro" id="IPR036322">
    <property type="entry name" value="WD40_repeat_dom_sf"/>
</dbReference>
<keyword evidence="8" id="KW-0970">Cilium biogenesis/degradation</keyword>
<dbReference type="Proteomes" id="UP000192223">
    <property type="component" value="Unplaced"/>
</dbReference>
<dbReference type="GO" id="GO:0005886">
    <property type="term" value="C:plasma membrane"/>
    <property type="evidence" value="ECO:0007669"/>
    <property type="project" value="UniProtKB-SubCell"/>
</dbReference>
<dbReference type="RefSeq" id="XP_018336070.2">
    <property type="nucleotide sequence ID" value="XM_018480568.2"/>
</dbReference>
<dbReference type="GO" id="GO:0097541">
    <property type="term" value="C:axonemal basal plate"/>
    <property type="evidence" value="ECO:0007669"/>
    <property type="project" value="TreeGrafter"/>
</dbReference>
<dbReference type="PANTHER" id="PTHR13667">
    <property type="entry name" value="HOMOLOC-13"/>
    <property type="match status" value="1"/>
</dbReference>
<dbReference type="GO" id="GO:0007399">
    <property type="term" value="P:nervous system development"/>
    <property type="evidence" value="ECO:0007669"/>
    <property type="project" value="TreeGrafter"/>
</dbReference>
<dbReference type="OrthoDB" id="10013020at2759"/>
<sequence length="894" mass="99380">MTLLNEIHFWSSKSTILIKSSDYGSFKYCSKKDRDKDNVYLDSKSLYCKQRGYVWSASNKKSTKLKDKLKEYEDLLAQNKVVTFVWDNVVKLLLSRGIVVTITVNSVTNDIENISFDRSIVSKIYPEVVNAGIINDQRVVFVCSDGKIYCQGGSWKDGYVIGSTPKRKVSLCKDYLVVWGGANCENPQPWSPLIKEHHKGNIHFYLIGAKGPELLASKRTEGDPQDVIISKANNETLIVIEQIVSQKGAVSIEVGTFKLVDHNLKRTCVTLVPLQTQISCCVLSQDEKYVFLGCIDSSIAILNRSRGTTRIAKASFIPTFAIWHIAGVTVAISNEKGQLQYYDVALNCIKSQLIGEDCTAIGLVDLSIYFKNQMIVENLYRGPNGLVVVFEYGPVVVITHVERALSLPSLVQYYLSAEKVDKAIALLLNVDWSDEVFFILQRIIAYLTKLPLTEENARHLQNALGSFHCPPVLLSAEIKRRYGYQVRILTRRYFHQLVRYGMYETAFLLAVDIGHHDLFMDLYYCAVRIGEREMAAAARAQASALMSEYSSEGSCCSRSSCSQCSKSGSICSDEEADSISTDTTTHFEDNNPPRTDGPLITTNDNFLSTNFNNANPQTYANSLRQNVDVPKQDVLQKPPFPKVPPPIQNQRILQNNPILPTQQHFSPLTRPVSQQALRPASPQIVRPVPPPSVPSPTLANRVPTLSGINSSSAFPPPYGNVNRTITTPPLNRLNFSPFNFNSAMKSLPQRPYFRAPSVPISDIRNSPVPRHISTPPLPITNFSLPSVNTNTCGSSVSTTAPPSGCFPGGKKHQAKVKFSDTVTAFIVPEVKRPVRPPPPPHLTNPQKELADSLPLCHPNEDYLKDFTPVRRGESDDGQQSNSQPKIKVVHFGVV</sequence>
<keyword evidence="12" id="KW-0966">Cell projection</keyword>
<comment type="subcellular location">
    <subcellularLocation>
        <location evidence="1">Cell membrane</location>
    </subcellularLocation>
    <subcellularLocation>
        <location evidence="2">Cytoplasm</location>
        <location evidence="2">Cytoskeleton</location>
        <location evidence="2">Cilium axoneme</location>
    </subcellularLocation>
</comment>
<dbReference type="GO" id="GO:0045184">
    <property type="term" value="P:establishment of protein localization"/>
    <property type="evidence" value="ECO:0007669"/>
    <property type="project" value="TreeGrafter"/>
</dbReference>
<evidence type="ECO:0000256" key="8">
    <source>
        <dbReference type="ARBA" id="ARBA00022794"/>
    </source>
</evidence>
<keyword evidence="4" id="KW-1003">Cell membrane</keyword>